<keyword evidence="3" id="KW-1185">Reference proteome</keyword>
<keyword evidence="1" id="KW-0472">Membrane</keyword>
<dbReference type="PROSITE" id="PS51257">
    <property type="entry name" value="PROKAR_LIPOPROTEIN"/>
    <property type="match status" value="1"/>
</dbReference>
<protein>
    <submittedName>
        <fullName evidence="2">Uncharacterized protein</fullName>
    </submittedName>
</protein>
<dbReference type="Proteomes" id="UP001568358">
    <property type="component" value="Unassembled WGS sequence"/>
</dbReference>
<keyword evidence="1" id="KW-0812">Transmembrane</keyword>
<comment type="caution">
    <text evidence="2">The sequence shown here is derived from an EMBL/GenBank/DDBJ whole genome shotgun (WGS) entry which is preliminary data.</text>
</comment>
<feature type="transmembrane region" description="Helical" evidence="1">
    <location>
        <begin position="12"/>
        <end position="32"/>
    </location>
</feature>
<accession>A0ABV4JUY2</accession>
<sequence>MMLIRDRKNFMLGLAMAISFGCVFASLFMPWYGHGRCAFQASDDLFNSISKGSTHYIASLREHTQAVEKTSVAVSLTYSSQDVAQQAMMLLEKTGNVVMKDEKTLEYSGSLGAMLSAAITDSDTAFYNDANAFRDKYGLLPKVVMYRWWQTLKETERALKRQKMFPEAVVVNSVIVKGVEVGYNYFGIEPRQASNSYGVLSFALVFYVLYTLWWGYALFHLCEGVGLAMKGGSKKEV</sequence>
<evidence type="ECO:0000313" key="3">
    <source>
        <dbReference type="Proteomes" id="UP001568358"/>
    </source>
</evidence>
<dbReference type="EMBL" id="JBFSOO010000011">
    <property type="protein sequence ID" value="MEZ6854559.1"/>
    <property type="molecule type" value="Genomic_DNA"/>
</dbReference>
<name>A0ABV4JUY2_9BACT</name>
<evidence type="ECO:0000256" key="1">
    <source>
        <dbReference type="SAM" id="Phobius"/>
    </source>
</evidence>
<organism evidence="2 3">
    <name type="scientific">Halodesulfovibrio aestuarii</name>
    <dbReference type="NCBI Taxonomy" id="126333"/>
    <lineage>
        <taxon>Bacteria</taxon>
        <taxon>Pseudomonadati</taxon>
        <taxon>Thermodesulfobacteriota</taxon>
        <taxon>Desulfovibrionia</taxon>
        <taxon>Desulfovibrionales</taxon>
        <taxon>Desulfovibrionaceae</taxon>
        <taxon>Halodesulfovibrio</taxon>
    </lineage>
</organism>
<keyword evidence="1" id="KW-1133">Transmembrane helix</keyword>
<feature type="transmembrane region" description="Helical" evidence="1">
    <location>
        <begin position="197"/>
        <end position="219"/>
    </location>
</feature>
<proteinExistence type="predicted"/>
<evidence type="ECO:0000313" key="2">
    <source>
        <dbReference type="EMBL" id="MEZ6854559.1"/>
    </source>
</evidence>
<gene>
    <name evidence="2" type="ORF">AB2Z07_13655</name>
</gene>
<reference evidence="2 3" key="1">
    <citation type="submission" date="2024-07" db="EMBL/GenBank/DDBJ databases">
        <title>Active virus-host system and metabolic interactions in a Lokiarchaeon culture.</title>
        <authorList>
            <person name="Ponce Toledo R.I."/>
            <person name="Rodrigues Oliveira T."/>
            <person name="Schleper C."/>
        </authorList>
    </citation>
    <scope>NUCLEOTIDE SEQUENCE [LARGE SCALE GENOMIC DNA]</scope>
    <source>
        <strain evidence="2 3">B35</strain>
    </source>
</reference>
<dbReference type="RefSeq" id="WP_371150933.1">
    <property type="nucleotide sequence ID" value="NZ_JBFSOO010000011.1"/>
</dbReference>